<dbReference type="InterPro" id="IPR029033">
    <property type="entry name" value="His_PPase_superfam"/>
</dbReference>
<accession>A0A1I7JF30</accession>
<dbReference type="Gene3D" id="3.40.50.1240">
    <property type="entry name" value="Phosphoglycerate mutase-like"/>
    <property type="match status" value="1"/>
</dbReference>
<dbReference type="Pfam" id="PF00300">
    <property type="entry name" value="His_Phos_1"/>
    <property type="match status" value="1"/>
</dbReference>
<feature type="active site" description="Proton donor/acceptor" evidence="2">
    <location>
        <position position="84"/>
    </location>
</feature>
<dbReference type="InterPro" id="IPR013078">
    <property type="entry name" value="His_Pase_superF_clade-1"/>
</dbReference>
<evidence type="ECO:0000256" key="2">
    <source>
        <dbReference type="PIRSR" id="PIRSR613078-1"/>
    </source>
</evidence>
<organism evidence="4 5">
    <name type="scientific">Xenorhabdus koppenhoeferi</name>
    <dbReference type="NCBI Taxonomy" id="351659"/>
    <lineage>
        <taxon>Bacteria</taxon>
        <taxon>Pseudomonadati</taxon>
        <taxon>Pseudomonadota</taxon>
        <taxon>Gammaproteobacteria</taxon>
        <taxon>Enterobacterales</taxon>
        <taxon>Morganellaceae</taxon>
        <taxon>Xenorhabdus</taxon>
    </lineage>
</organism>
<dbReference type="PANTHER" id="PTHR48100">
    <property type="entry name" value="BROAD-SPECIFICITY PHOSPHATASE YOR283W-RELATED"/>
    <property type="match status" value="1"/>
</dbReference>
<evidence type="ECO:0000313" key="5">
    <source>
        <dbReference type="Proteomes" id="UP000242496"/>
    </source>
</evidence>
<feature type="binding site" evidence="3">
    <location>
        <position position="57"/>
    </location>
    <ligand>
        <name>substrate</name>
    </ligand>
</feature>
<dbReference type="InterPro" id="IPR001345">
    <property type="entry name" value="PG/BPGM_mutase_AS"/>
</dbReference>
<evidence type="ECO:0000256" key="3">
    <source>
        <dbReference type="PIRSR" id="PIRSR613078-2"/>
    </source>
</evidence>
<dbReference type="GO" id="GO:0009236">
    <property type="term" value="P:cobalamin biosynthetic process"/>
    <property type="evidence" value="ECO:0007669"/>
    <property type="project" value="UniProtKB-UniRule"/>
</dbReference>
<proteinExistence type="predicted"/>
<dbReference type="OrthoDB" id="9781415at2"/>
<dbReference type="InterPro" id="IPR050275">
    <property type="entry name" value="PGM_Phosphatase"/>
</dbReference>
<reference evidence="5" key="1">
    <citation type="submission" date="2016-10" db="EMBL/GenBank/DDBJ databases">
        <authorList>
            <person name="Varghese N."/>
            <person name="Submissions S."/>
        </authorList>
    </citation>
    <scope>NUCLEOTIDE SEQUENCE [LARGE SCALE GENOMIC DNA]</scope>
    <source>
        <strain evidence="5">DSM 18168</strain>
    </source>
</reference>
<dbReference type="EMBL" id="FPBJ01000031">
    <property type="protein sequence ID" value="SFU83762.1"/>
    <property type="molecule type" value="Genomic_DNA"/>
</dbReference>
<dbReference type="GO" id="GO:0005737">
    <property type="term" value="C:cytoplasm"/>
    <property type="evidence" value="ECO:0007669"/>
    <property type="project" value="TreeGrafter"/>
</dbReference>
<dbReference type="PROSITE" id="PS00175">
    <property type="entry name" value="PG_MUTASE"/>
    <property type="match status" value="1"/>
</dbReference>
<dbReference type="PANTHER" id="PTHR48100:SF59">
    <property type="entry name" value="ADENOSYLCOBALAMIN_ALPHA-RIBAZOLE PHOSPHATASE"/>
    <property type="match status" value="1"/>
</dbReference>
<evidence type="ECO:0000313" key="4">
    <source>
        <dbReference type="EMBL" id="SFU83762.1"/>
    </source>
</evidence>
<dbReference type="SUPFAM" id="SSF53254">
    <property type="entry name" value="Phosphoglycerate mutase-like"/>
    <property type="match status" value="1"/>
</dbReference>
<dbReference type="RefSeq" id="WP_092552832.1">
    <property type="nucleotide sequence ID" value="NZ_CAWRBG010000077.1"/>
</dbReference>
<gene>
    <name evidence="4" type="ORF">SAMN05421784_13128</name>
</gene>
<protein>
    <recommendedName>
        <fullName evidence="1">Alpha-ribazole phosphatase</fullName>
        <ecNumber evidence="1">3.1.3.73</ecNumber>
    </recommendedName>
</protein>
<dbReference type="SMART" id="SM00855">
    <property type="entry name" value="PGAM"/>
    <property type="match status" value="1"/>
</dbReference>
<sequence length="214" mass="24126">MRFFLVRHGQTQANIDGVFCGKTDLSLTQTGINQAQQIADSLKNITFRSIHCSEMKRAIQTAQIISPSSILSLPKINSDYRLNELDFGAWELCHHADIAKEDPLAWSHWLADWQNGCPTGGESFKHFAERVEEYTEVLRSSIATANYLIVAHQGVLGLLLVKLLQLPTEAMWSFPFQQGTYSIVDNHAGVITLNVFNSQMEYCSKDEYDSQLID</sequence>
<dbReference type="EC" id="3.1.3.73" evidence="1"/>
<dbReference type="STRING" id="351659.SAMN05421784_13128"/>
<feature type="binding site" evidence="3">
    <location>
        <begin position="7"/>
        <end position="14"/>
    </location>
    <ligand>
        <name>substrate</name>
    </ligand>
</feature>
<dbReference type="AlphaFoldDB" id="A0A1I7JF30"/>
<dbReference type="Proteomes" id="UP000242496">
    <property type="component" value="Unassembled WGS sequence"/>
</dbReference>
<name>A0A1I7JF30_9GAMM</name>
<keyword evidence="5" id="KW-1185">Reference proteome</keyword>
<dbReference type="NCBIfam" id="TIGR03162">
    <property type="entry name" value="ribazole_cobC"/>
    <property type="match status" value="1"/>
</dbReference>
<dbReference type="CDD" id="cd07067">
    <property type="entry name" value="HP_PGM_like"/>
    <property type="match status" value="1"/>
</dbReference>
<evidence type="ECO:0000256" key="1">
    <source>
        <dbReference type="NCBIfam" id="TIGR03162"/>
    </source>
</evidence>
<feature type="active site" description="Tele-phosphohistidine intermediate" evidence="2">
    <location>
        <position position="8"/>
    </location>
</feature>
<dbReference type="InterPro" id="IPR017578">
    <property type="entry name" value="Ribazole_CobC"/>
</dbReference>
<dbReference type="NCBIfam" id="NF011580">
    <property type="entry name" value="PRK15004.1"/>
    <property type="match status" value="1"/>
</dbReference>
<dbReference type="GO" id="GO:0043755">
    <property type="term" value="F:alpha-ribazole phosphatase activity"/>
    <property type="evidence" value="ECO:0007669"/>
    <property type="project" value="UniProtKB-UniRule"/>
</dbReference>